<dbReference type="Pfam" id="PF11294">
    <property type="entry name" value="DUF3095"/>
    <property type="match status" value="1"/>
</dbReference>
<gene>
    <name evidence="1" type="ORF">COO20_01935</name>
</gene>
<dbReference type="InterPro" id="IPR021445">
    <property type="entry name" value="DUF3095"/>
</dbReference>
<dbReference type="EMBL" id="NWTK01000001">
    <property type="protein sequence ID" value="PKR55997.1"/>
    <property type="molecule type" value="Genomic_DNA"/>
</dbReference>
<reference evidence="1 2" key="1">
    <citation type="submission" date="2017-09" db="EMBL/GenBank/DDBJ databases">
        <title>Biodiversity and function of Thalassospira species in the particle-attached aromatic-hydrocarbon-degrading consortia from the surface seawater of the South China Sea.</title>
        <authorList>
            <person name="Dong C."/>
            <person name="Liu R."/>
            <person name="Shao Z."/>
        </authorList>
    </citation>
    <scope>NUCLEOTIDE SEQUENCE [LARGE SCALE GENOMIC DNA]</scope>
    <source>
        <strain evidence="1 2">CSC1P2</strain>
    </source>
</reference>
<dbReference type="RefSeq" id="WP_101263986.1">
    <property type="nucleotide sequence ID" value="NZ_NWTK01000001.1"/>
</dbReference>
<evidence type="ECO:0000313" key="2">
    <source>
        <dbReference type="Proteomes" id="UP000233597"/>
    </source>
</evidence>
<evidence type="ECO:0008006" key="3">
    <source>
        <dbReference type="Google" id="ProtNLM"/>
    </source>
</evidence>
<dbReference type="OrthoDB" id="5342145at2"/>
<name>A0A2N3KZS2_9PROT</name>
<dbReference type="AlphaFoldDB" id="A0A2N3KZS2"/>
<evidence type="ECO:0000313" key="1">
    <source>
        <dbReference type="EMBL" id="PKR55997.1"/>
    </source>
</evidence>
<comment type="caution">
    <text evidence="1">The sequence shown here is derived from an EMBL/GenBank/DDBJ whole genome shotgun (WGS) entry which is preliminary data.</text>
</comment>
<dbReference type="Proteomes" id="UP000233597">
    <property type="component" value="Unassembled WGS sequence"/>
</dbReference>
<sequence length="386" mass="42023">MPNSYLAIPTFSDFANILDPGSYPPLPDNWYVGIADIVASTEAIAQGRYKEVNMAGAAVIAAVSNVLGHSAYPFMFGGDGASFACAPEQMDEIRVAMAATRRWTRENLGLELRVALFEMAEIRAAGRDVRVARYAVSDAVSYAMFNGRGIQWAENQMKTHNDHHVDSAPPGTQPDLTGLSCRWSPIAASENGSIVSLIVLPMEDRDAFDAAVRDILFLLDEDPRHAHPVGENGPLFRFPPEGLNLEARANRPKDGSLFGARAKVFLTAALAFVLDKTGWKLGTFDPAHYRRYTALNTDYRKFGDALFMTVSCSAAQLVQLREILTRNEASGHIQFGLHQQKTAIMTCIVPSAVHDAHFHFLDGGEGGYTAAAAAYKAKRKAQGDTA</sequence>
<protein>
    <recommendedName>
        <fullName evidence="3">Adenylate cyclase</fullName>
    </recommendedName>
</protein>
<accession>A0A2N3KZS2</accession>
<organism evidence="1 2">
    <name type="scientific">Thalassospira marina</name>
    <dbReference type="NCBI Taxonomy" id="2048283"/>
    <lineage>
        <taxon>Bacteria</taxon>
        <taxon>Pseudomonadati</taxon>
        <taxon>Pseudomonadota</taxon>
        <taxon>Alphaproteobacteria</taxon>
        <taxon>Rhodospirillales</taxon>
        <taxon>Thalassospiraceae</taxon>
        <taxon>Thalassospira</taxon>
    </lineage>
</organism>
<proteinExistence type="predicted"/>